<dbReference type="InterPro" id="IPR004436">
    <property type="entry name" value="Isocitrate_DH_NADP_mono"/>
</dbReference>
<evidence type="ECO:0000256" key="8">
    <source>
        <dbReference type="ARBA" id="ARBA00023002"/>
    </source>
</evidence>
<evidence type="ECO:0000256" key="4">
    <source>
        <dbReference type="ARBA" id="ARBA00022532"/>
    </source>
</evidence>
<dbReference type="Pfam" id="PF03971">
    <property type="entry name" value="IDH"/>
    <property type="match status" value="1"/>
</dbReference>
<keyword evidence="7" id="KW-0521">NADP</keyword>
<accession>A0A6G3X2L1</accession>
<dbReference type="EMBL" id="JAAGMN010003837">
    <property type="protein sequence ID" value="NEE11887.1"/>
    <property type="molecule type" value="Genomic_DNA"/>
</dbReference>
<protein>
    <recommendedName>
        <fullName evidence="2">isocitrate dehydrogenase (NADP(+))</fullName>
        <ecNumber evidence="2">1.1.1.42</ecNumber>
    </recommendedName>
</protein>
<sequence>SDKGITNLHVPSDVIVDASMPAMIRTSGHMWGPDGNEADTIAVLPDSSYAGVYQVVIDDCRANGAFDPATMGSVPNVGLMAQKAEEYG</sequence>
<keyword evidence="4" id="KW-0816">Tricarboxylic acid cycle</keyword>
<name>A0A6G3X2L1_9ACTN</name>
<reference evidence="11" key="1">
    <citation type="submission" date="2020-01" db="EMBL/GenBank/DDBJ databases">
        <title>Insect and environment-associated Actinomycetes.</title>
        <authorList>
            <person name="Currrie C."/>
            <person name="Chevrette M."/>
            <person name="Carlson C."/>
            <person name="Stubbendieck R."/>
            <person name="Wendt-Pienkowski E."/>
        </authorList>
    </citation>
    <scope>NUCLEOTIDE SEQUENCE</scope>
    <source>
        <strain evidence="11">SID7499</strain>
    </source>
</reference>
<evidence type="ECO:0000256" key="2">
    <source>
        <dbReference type="ARBA" id="ARBA00013013"/>
    </source>
</evidence>
<proteinExistence type="inferred from homology"/>
<dbReference type="GO" id="GO:0006097">
    <property type="term" value="P:glyoxylate cycle"/>
    <property type="evidence" value="ECO:0007669"/>
    <property type="project" value="UniProtKB-KW"/>
</dbReference>
<feature type="non-terminal residue" evidence="11">
    <location>
        <position position="88"/>
    </location>
</feature>
<dbReference type="GO" id="GO:0004450">
    <property type="term" value="F:isocitrate dehydrogenase (NADP+) activity"/>
    <property type="evidence" value="ECO:0007669"/>
    <property type="project" value="UniProtKB-EC"/>
</dbReference>
<feature type="non-terminal residue" evidence="11">
    <location>
        <position position="1"/>
    </location>
</feature>
<comment type="cofactor">
    <cofactor evidence="1">
        <name>Mg(2+)</name>
        <dbReference type="ChEBI" id="CHEBI:18420"/>
    </cofactor>
</comment>
<keyword evidence="3" id="KW-0329">Glyoxylate bypass</keyword>
<organism evidence="11">
    <name type="scientific">Streptomyces sp. SID7499</name>
    <dbReference type="NCBI Taxonomy" id="2706086"/>
    <lineage>
        <taxon>Bacteria</taxon>
        <taxon>Bacillati</taxon>
        <taxon>Actinomycetota</taxon>
        <taxon>Actinomycetes</taxon>
        <taxon>Kitasatosporales</taxon>
        <taxon>Streptomycetaceae</taxon>
        <taxon>Streptomyces</taxon>
    </lineage>
</organism>
<evidence type="ECO:0000256" key="3">
    <source>
        <dbReference type="ARBA" id="ARBA00022435"/>
    </source>
</evidence>
<evidence type="ECO:0000256" key="10">
    <source>
        <dbReference type="ARBA" id="ARBA00046318"/>
    </source>
</evidence>
<comment type="caution">
    <text evidence="11">The sequence shown here is derived from an EMBL/GenBank/DDBJ whole genome shotgun (WGS) entry which is preliminary data.</text>
</comment>
<gene>
    <name evidence="11" type="ORF">G3M58_36200</name>
</gene>
<evidence type="ECO:0000313" key="11">
    <source>
        <dbReference type="EMBL" id="NEE11887.1"/>
    </source>
</evidence>
<dbReference type="PANTHER" id="PTHR36999:SF1">
    <property type="entry name" value="ISOCITRATE DEHYDROGENASE (NADP(+))"/>
    <property type="match status" value="1"/>
</dbReference>
<keyword evidence="8" id="KW-0560">Oxidoreductase</keyword>
<keyword evidence="6" id="KW-0460">Magnesium</keyword>
<dbReference type="PANTHER" id="PTHR36999">
    <property type="entry name" value="ISOCITRATE DEHYDROGENASE [NADP]"/>
    <property type="match status" value="1"/>
</dbReference>
<comment type="catalytic activity">
    <reaction evidence="9">
        <text>D-threo-isocitrate + NADP(+) = 2-oxoglutarate + CO2 + NADPH</text>
        <dbReference type="Rhea" id="RHEA:19629"/>
        <dbReference type="ChEBI" id="CHEBI:15562"/>
        <dbReference type="ChEBI" id="CHEBI:16526"/>
        <dbReference type="ChEBI" id="CHEBI:16810"/>
        <dbReference type="ChEBI" id="CHEBI:57783"/>
        <dbReference type="ChEBI" id="CHEBI:58349"/>
        <dbReference type="EC" id="1.1.1.42"/>
    </reaction>
</comment>
<evidence type="ECO:0000256" key="1">
    <source>
        <dbReference type="ARBA" id="ARBA00001946"/>
    </source>
</evidence>
<dbReference type="GO" id="GO:0006099">
    <property type="term" value="P:tricarboxylic acid cycle"/>
    <property type="evidence" value="ECO:0007669"/>
    <property type="project" value="UniProtKB-KW"/>
</dbReference>
<dbReference type="AlphaFoldDB" id="A0A6G3X2L1"/>
<dbReference type="GO" id="GO:0046872">
    <property type="term" value="F:metal ion binding"/>
    <property type="evidence" value="ECO:0007669"/>
    <property type="project" value="UniProtKB-KW"/>
</dbReference>
<evidence type="ECO:0000256" key="7">
    <source>
        <dbReference type="ARBA" id="ARBA00022857"/>
    </source>
</evidence>
<evidence type="ECO:0000256" key="6">
    <source>
        <dbReference type="ARBA" id="ARBA00022842"/>
    </source>
</evidence>
<dbReference type="SUPFAM" id="SSF53659">
    <property type="entry name" value="Isocitrate/Isopropylmalate dehydrogenase-like"/>
    <property type="match status" value="1"/>
</dbReference>
<keyword evidence="5" id="KW-0479">Metal-binding</keyword>
<evidence type="ECO:0000256" key="5">
    <source>
        <dbReference type="ARBA" id="ARBA00022723"/>
    </source>
</evidence>
<dbReference type="EC" id="1.1.1.42" evidence="2"/>
<comment type="similarity">
    <text evidence="10">Belongs to the monomeric-type IDH family.</text>
</comment>
<evidence type="ECO:0000256" key="9">
    <source>
        <dbReference type="ARBA" id="ARBA00023554"/>
    </source>
</evidence>